<dbReference type="InterPro" id="IPR050417">
    <property type="entry name" value="Sugar_Epim/Isomerase"/>
</dbReference>
<dbReference type="SUPFAM" id="SSF51658">
    <property type="entry name" value="Xylose isomerase-like"/>
    <property type="match status" value="1"/>
</dbReference>
<evidence type="ECO:0000313" key="3">
    <source>
        <dbReference type="EMBL" id="RLE10773.1"/>
    </source>
</evidence>
<comment type="caution">
    <text evidence="3">The sequence shown here is derived from an EMBL/GenBank/DDBJ whole genome shotgun (WGS) entry which is preliminary data.</text>
</comment>
<evidence type="ECO:0000256" key="1">
    <source>
        <dbReference type="ARBA" id="ARBA00023235"/>
    </source>
</evidence>
<accession>A0A497E636</accession>
<evidence type="ECO:0000259" key="2">
    <source>
        <dbReference type="Pfam" id="PF01261"/>
    </source>
</evidence>
<dbReference type="Pfam" id="PF01261">
    <property type="entry name" value="AP_endonuc_2"/>
    <property type="match status" value="1"/>
</dbReference>
<dbReference type="InterPro" id="IPR036237">
    <property type="entry name" value="Xyl_isomerase-like_sf"/>
</dbReference>
<dbReference type="GO" id="GO:0016853">
    <property type="term" value="F:isomerase activity"/>
    <property type="evidence" value="ECO:0007669"/>
    <property type="project" value="UniProtKB-KW"/>
</dbReference>
<protein>
    <submittedName>
        <fullName evidence="3">Sugar phosphate isomerase/epimerase</fullName>
    </submittedName>
</protein>
<name>A0A497E636_UNCAE</name>
<feature type="domain" description="Xylose isomerase-like TIM barrel" evidence="2">
    <location>
        <begin position="20"/>
        <end position="246"/>
    </location>
</feature>
<gene>
    <name evidence="3" type="ORF">DRJ00_00335</name>
</gene>
<keyword evidence="1 3" id="KW-0413">Isomerase</keyword>
<dbReference type="Proteomes" id="UP000279422">
    <property type="component" value="Unassembled WGS sequence"/>
</dbReference>
<reference evidence="3 4" key="1">
    <citation type="submission" date="2018-06" db="EMBL/GenBank/DDBJ databases">
        <title>Extensive metabolic versatility and redundancy in microbially diverse, dynamic hydrothermal sediments.</title>
        <authorList>
            <person name="Dombrowski N."/>
            <person name="Teske A."/>
            <person name="Baker B.J."/>
        </authorList>
    </citation>
    <scope>NUCLEOTIDE SEQUENCE [LARGE SCALE GENOMIC DNA]</scope>
    <source>
        <strain evidence="3">B47_G16</strain>
    </source>
</reference>
<proteinExistence type="predicted"/>
<dbReference type="Gene3D" id="3.20.20.150">
    <property type="entry name" value="Divalent-metal-dependent TIM barrel enzymes"/>
    <property type="match status" value="1"/>
</dbReference>
<dbReference type="EMBL" id="QMPZ01000002">
    <property type="protein sequence ID" value="RLE10773.1"/>
    <property type="molecule type" value="Genomic_DNA"/>
</dbReference>
<sequence length="262" mass="29846">MKKGIYIGGLPEGYSYREKFELAKRAGFDGVEVSTVESQSELEEIKRASEETGVKVPSIMNEGHWQHPFSSKDSSDIEKAISGMRRSLECAEFLGADTVLLVPGLVKEDVTYEEAMKNSVANIKRIIPEYEAKGIFIGIENVWNKFLLSPIEFKEYVDGFGSDIVKAYFDVGNILLYGYPEHWIRSLGKRIKKVHLKDFRLSSKSFVYLWQGDVNWKAVMEALKEVGYDDYLTAELPPDKSDPEGRVHKISEDMDRIMNLLK</sequence>
<dbReference type="PANTHER" id="PTHR43489">
    <property type="entry name" value="ISOMERASE"/>
    <property type="match status" value="1"/>
</dbReference>
<dbReference type="PANTHER" id="PTHR43489:SF7">
    <property type="entry name" value="3-DEHYDRO-D-GULOSIDE 4-EPIMERASE-RELATED"/>
    <property type="match status" value="1"/>
</dbReference>
<organism evidence="3 4">
    <name type="scientific">Aerophobetes bacterium</name>
    <dbReference type="NCBI Taxonomy" id="2030807"/>
    <lineage>
        <taxon>Bacteria</taxon>
        <taxon>Candidatus Aerophobota</taxon>
    </lineage>
</organism>
<dbReference type="InterPro" id="IPR013022">
    <property type="entry name" value="Xyl_isomerase-like_TIM-brl"/>
</dbReference>
<evidence type="ECO:0000313" key="4">
    <source>
        <dbReference type="Proteomes" id="UP000279422"/>
    </source>
</evidence>
<dbReference type="AlphaFoldDB" id="A0A497E636"/>